<dbReference type="AlphaFoldDB" id="A0A6J7HKJ7"/>
<dbReference type="Gene3D" id="3.30.565.10">
    <property type="entry name" value="Histidine kinase-like ATPase, C-terminal domain"/>
    <property type="match status" value="1"/>
</dbReference>
<evidence type="ECO:0000256" key="2">
    <source>
        <dbReference type="SAM" id="Phobius"/>
    </source>
</evidence>
<dbReference type="SUPFAM" id="SSF55874">
    <property type="entry name" value="ATPase domain of HSP90 chaperone/DNA topoisomerase II/histidine kinase"/>
    <property type="match status" value="1"/>
</dbReference>
<protein>
    <submittedName>
        <fullName evidence="3">Unannotated protein</fullName>
    </submittedName>
</protein>
<evidence type="ECO:0000256" key="1">
    <source>
        <dbReference type="SAM" id="MobiDB-lite"/>
    </source>
</evidence>
<organism evidence="3">
    <name type="scientific">freshwater metagenome</name>
    <dbReference type="NCBI Taxonomy" id="449393"/>
    <lineage>
        <taxon>unclassified sequences</taxon>
        <taxon>metagenomes</taxon>
        <taxon>ecological metagenomes</taxon>
    </lineage>
</organism>
<gene>
    <name evidence="3" type="ORF">UFOPK3720_00247</name>
</gene>
<feature type="transmembrane region" description="Helical" evidence="2">
    <location>
        <begin position="336"/>
        <end position="360"/>
    </location>
</feature>
<feature type="transmembrane region" description="Helical" evidence="2">
    <location>
        <begin position="62"/>
        <end position="81"/>
    </location>
</feature>
<evidence type="ECO:0000313" key="3">
    <source>
        <dbReference type="EMBL" id="CAB4921531.1"/>
    </source>
</evidence>
<dbReference type="InterPro" id="IPR036890">
    <property type="entry name" value="HATPase_C_sf"/>
</dbReference>
<accession>A0A6J7HKJ7</accession>
<feature type="transmembrane region" description="Helical" evidence="2">
    <location>
        <begin position="300"/>
        <end position="324"/>
    </location>
</feature>
<keyword evidence="2" id="KW-1133">Transmembrane helix</keyword>
<keyword evidence="2" id="KW-0812">Transmembrane</keyword>
<dbReference type="EMBL" id="CAFBNB010000028">
    <property type="protein sequence ID" value="CAB4921531.1"/>
    <property type="molecule type" value="Genomic_DNA"/>
</dbReference>
<proteinExistence type="predicted"/>
<feature type="transmembrane region" description="Helical" evidence="2">
    <location>
        <begin position="29"/>
        <end position="50"/>
    </location>
</feature>
<feature type="transmembrane region" description="Helical" evidence="2">
    <location>
        <begin position="270"/>
        <end position="288"/>
    </location>
</feature>
<name>A0A6J7HKJ7_9ZZZZ</name>
<keyword evidence="2" id="KW-0472">Membrane</keyword>
<sequence length="577" mass="61593">MSTSTLAVTFVFFVIGTSAVISFTSTNATSLYLLVSAALSAAIFGAIGLCRAPLGRLADYRVRVAAVLAVVIVANLERILALDELVLRLEVTGARTLLTRSASAVSITLAGMIVVGELAHRRERFHAVVAALTARSAELALARASYADRLRRATDELQSSIRTILDPALSIVVREVGPESTALSTLTTARLIKETLRASVRPMIDTLAGAPGSGSPASPAQDLSASPPHAGQGTIDIHDSIRPVLGVVPFRLIGLPFLVAALPLGAAVKAIIVLTLTWPLLSAVRRLWPARYRIMTTRRAILALTLTYLVAVGLPVLLFIAGAIPRLNETFDTEKVVALFFWALVFFVANAWFASGVFILERSRRLTEERLIEVNRQIELSIARMRQQIWYARRNLTWVLHGPVQSALVSAALRLESGVAVGPAERVLIHDSIVEAYARLSVGGPSHPDFTRFSSDLARMWSGICEIEFRDPDELIRRLEADPASTASLIEIATESVSNAIRHGGSTFVSLTVSDAKIGLVTLVVTDNGTGPSSGSEPGIGSDLYASLAHEWALTGSAAGTTLTASVPWAPQGPAPE</sequence>
<reference evidence="3" key="1">
    <citation type="submission" date="2020-05" db="EMBL/GenBank/DDBJ databases">
        <authorList>
            <person name="Chiriac C."/>
            <person name="Salcher M."/>
            <person name="Ghai R."/>
            <person name="Kavagutti S V."/>
        </authorList>
    </citation>
    <scope>NUCLEOTIDE SEQUENCE</scope>
</reference>
<feature type="region of interest" description="Disordered" evidence="1">
    <location>
        <begin position="210"/>
        <end position="232"/>
    </location>
</feature>
<feature type="compositionally biased region" description="Low complexity" evidence="1">
    <location>
        <begin position="210"/>
        <end position="220"/>
    </location>
</feature>